<dbReference type="EMBL" id="QGNW01000279">
    <property type="protein sequence ID" value="RVW79524.1"/>
    <property type="molecule type" value="Genomic_DNA"/>
</dbReference>
<gene>
    <name evidence="2" type="ORF">CK203_051655</name>
</gene>
<evidence type="ECO:0000313" key="2">
    <source>
        <dbReference type="EMBL" id="RVW79524.1"/>
    </source>
</evidence>
<evidence type="ECO:0000313" key="3">
    <source>
        <dbReference type="Proteomes" id="UP000288805"/>
    </source>
</evidence>
<sequence length="64" mass="6689">MASLAAYFAPQGAPDMPPPPEIPQVEQLPQAQQDEILTDTTPPAPAPHTSVHMSEATLSASPIT</sequence>
<dbReference type="AlphaFoldDB" id="A0A438H4N7"/>
<protein>
    <submittedName>
        <fullName evidence="2">Uncharacterized protein</fullName>
    </submittedName>
</protein>
<reference evidence="2 3" key="1">
    <citation type="journal article" date="2018" name="PLoS Genet.">
        <title>Population sequencing reveals clonal diversity and ancestral inbreeding in the grapevine cultivar Chardonnay.</title>
        <authorList>
            <person name="Roach M.J."/>
            <person name="Johnson D.L."/>
            <person name="Bohlmann J."/>
            <person name="van Vuuren H.J."/>
            <person name="Jones S.J."/>
            <person name="Pretorius I.S."/>
            <person name="Schmidt S.A."/>
            <person name="Borneman A.R."/>
        </authorList>
    </citation>
    <scope>NUCLEOTIDE SEQUENCE [LARGE SCALE GENOMIC DNA]</scope>
    <source>
        <strain evidence="3">cv. Chardonnay</strain>
        <tissue evidence="2">Leaf</tissue>
    </source>
</reference>
<organism evidence="2 3">
    <name type="scientific">Vitis vinifera</name>
    <name type="common">Grape</name>
    <dbReference type="NCBI Taxonomy" id="29760"/>
    <lineage>
        <taxon>Eukaryota</taxon>
        <taxon>Viridiplantae</taxon>
        <taxon>Streptophyta</taxon>
        <taxon>Embryophyta</taxon>
        <taxon>Tracheophyta</taxon>
        <taxon>Spermatophyta</taxon>
        <taxon>Magnoliopsida</taxon>
        <taxon>eudicotyledons</taxon>
        <taxon>Gunneridae</taxon>
        <taxon>Pentapetalae</taxon>
        <taxon>rosids</taxon>
        <taxon>Vitales</taxon>
        <taxon>Vitaceae</taxon>
        <taxon>Viteae</taxon>
        <taxon>Vitis</taxon>
    </lineage>
</organism>
<proteinExistence type="predicted"/>
<name>A0A438H4N7_VITVI</name>
<dbReference type="Proteomes" id="UP000288805">
    <property type="component" value="Unassembled WGS sequence"/>
</dbReference>
<evidence type="ECO:0000256" key="1">
    <source>
        <dbReference type="SAM" id="MobiDB-lite"/>
    </source>
</evidence>
<comment type="caution">
    <text evidence="2">The sequence shown here is derived from an EMBL/GenBank/DDBJ whole genome shotgun (WGS) entry which is preliminary data.</text>
</comment>
<accession>A0A438H4N7</accession>
<feature type="region of interest" description="Disordered" evidence="1">
    <location>
        <begin position="1"/>
        <end position="64"/>
    </location>
</feature>